<reference evidence="1" key="2">
    <citation type="submission" date="2025-09" db="UniProtKB">
        <authorList>
            <consortium name="EnsemblPlants"/>
        </authorList>
    </citation>
    <scope>IDENTIFICATION</scope>
</reference>
<keyword evidence="2" id="KW-1185">Reference proteome</keyword>
<name>A0ACD5Z4N4_AVESA</name>
<sequence>MLPLFASSECFALRAEHNGKFLQAVHHKGDGGSRVEASADTVAGNARARFFVEPSEEHEGWVHIRYCYNNKYWVFVLDGDDNHCWYVSAAHGPNEDMRSDSCTLFKPILEDGQDNRIRLQVSGNRSGKYASMLPMSDITRPCLHQSDQEESFSTIGLWRQNELPKYVAFKGDNDKYLRYKDTWLRFDIEDIRDEGVICTVYTNDDGTVQIKSNKGGYWMQRSDYDSWVDAHLSSHNNNDPDMTFKVFTGDEGFIALQNMGNHKFCNRLEFRDWVSYLSASEKSISQGARFKLEEPVVRREIYDVEFNLDGARIYNNALIVLDEDQRTNNTSSVQTGSFSFTARTGVVTSWETTVSSKTASKKNISAKIGKVPIVIGAEVTLSSEAASSQIEAGSEDNSEQTTDTQNFIVHPGQTITGKYVAMQASCDVPYSYKERIVLTTGETIVTVHEDGIYTGVNKSDFNITLTQS</sequence>
<dbReference type="EnsemblPlants" id="AVESA.00010b.r2.6CG1128320.1">
    <property type="protein sequence ID" value="AVESA.00010b.r2.6CG1128320.1.CDS"/>
    <property type="gene ID" value="AVESA.00010b.r2.6CG1128320"/>
</dbReference>
<reference evidence="1" key="1">
    <citation type="submission" date="2021-05" db="EMBL/GenBank/DDBJ databases">
        <authorList>
            <person name="Scholz U."/>
            <person name="Mascher M."/>
            <person name="Fiebig A."/>
        </authorList>
    </citation>
    <scope>NUCLEOTIDE SEQUENCE [LARGE SCALE GENOMIC DNA]</scope>
</reference>
<evidence type="ECO:0000313" key="2">
    <source>
        <dbReference type="Proteomes" id="UP001732700"/>
    </source>
</evidence>
<organism evidence="1 2">
    <name type="scientific">Avena sativa</name>
    <name type="common">Oat</name>
    <dbReference type="NCBI Taxonomy" id="4498"/>
    <lineage>
        <taxon>Eukaryota</taxon>
        <taxon>Viridiplantae</taxon>
        <taxon>Streptophyta</taxon>
        <taxon>Embryophyta</taxon>
        <taxon>Tracheophyta</taxon>
        <taxon>Spermatophyta</taxon>
        <taxon>Magnoliopsida</taxon>
        <taxon>Liliopsida</taxon>
        <taxon>Poales</taxon>
        <taxon>Poaceae</taxon>
        <taxon>BOP clade</taxon>
        <taxon>Pooideae</taxon>
        <taxon>Poodae</taxon>
        <taxon>Poeae</taxon>
        <taxon>Poeae Chloroplast Group 1 (Aveneae type)</taxon>
        <taxon>Aveninae</taxon>
        <taxon>Avena</taxon>
    </lineage>
</organism>
<protein>
    <submittedName>
        <fullName evidence="1">Uncharacterized protein</fullName>
    </submittedName>
</protein>
<evidence type="ECO:0000313" key="1">
    <source>
        <dbReference type="EnsemblPlants" id="AVESA.00010b.r2.6CG1128320.1.CDS"/>
    </source>
</evidence>
<dbReference type="Proteomes" id="UP001732700">
    <property type="component" value="Chromosome 6C"/>
</dbReference>
<proteinExistence type="predicted"/>
<accession>A0ACD5Z4N4</accession>